<dbReference type="FunFam" id="3.80.10.10:FF:000446">
    <property type="entry name" value="Protein phosphatase 1 regulatory subunit SDS22"/>
    <property type="match status" value="1"/>
</dbReference>
<dbReference type="eggNOG" id="KOG0531">
    <property type="taxonomic scope" value="Eukaryota"/>
</dbReference>
<dbReference type="GO" id="GO:0004865">
    <property type="term" value="F:protein serine/threonine phosphatase inhibitor activity"/>
    <property type="evidence" value="ECO:0007669"/>
    <property type="project" value="EnsemblFungi"/>
</dbReference>
<dbReference type="InterPro" id="IPR003591">
    <property type="entry name" value="Leu-rich_rpt_typical-subtyp"/>
</dbReference>
<dbReference type="OrthoDB" id="266138at2759"/>
<dbReference type="GO" id="GO:0072542">
    <property type="term" value="F:protein phosphatase activator activity"/>
    <property type="evidence" value="ECO:0007669"/>
    <property type="project" value="EnsemblFungi"/>
</dbReference>
<feature type="region of interest" description="Disordered" evidence="6">
    <location>
        <begin position="1"/>
        <end position="74"/>
    </location>
</feature>
<comment type="similarity">
    <text evidence="5">Belongs to the SDS22 family.</text>
</comment>
<dbReference type="InterPro" id="IPR001611">
    <property type="entry name" value="Leu-rich_rpt"/>
</dbReference>
<dbReference type="PANTHER" id="PTHR45973">
    <property type="entry name" value="PROTEIN PHOSPHATASE 1 REGULATORY SUBUNIT SDS22-RELATED"/>
    <property type="match status" value="1"/>
</dbReference>
<evidence type="ECO:0000256" key="6">
    <source>
        <dbReference type="SAM" id="MobiDB-lite"/>
    </source>
</evidence>
<evidence type="ECO:0000256" key="2">
    <source>
        <dbReference type="ARBA" id="ARBA00022614"/>
    </source>
</evidence>
<feature type="compositionally biased region" description="Acidic residues" evidence="6">
    <location>
        <begin position="46"/>
        <end position="59"/>
    </location>
</feature>
<dbReference type="InterPro" id="IPR032675">
    <property type="entry name" value="LRR_dom_sf"/>
</dbReference>
<dbReference type="SMART" id="SM00365">
    <property type="entry name" value="LRR_SD22"/>
    <property type="match status" value="10"/>
</dbReference>
<dbReference type="Gene3D" id="3.80.10.10">
    <property type="entry name" value="Ribonuclease Inhibitor"/>
    <property type="match status" value="2"/>
</dbReference>
<keyword evidence="8" id="KW-1185">Reference proteome</keyword>
<sequence length="384" mass="43751">MTADKIDQAPSQSESTQLPSSSAPIPASTQSSGLAATEETILSHTEDEDEEEVEDDENEPLPVEYPGTVVPDTRQEEIDADQDLTTDLDPNTDYIDLIHLKISSLDDLHLERFSKLESLCLRQNLLTSIVELDTLPADTMEELDLYDNRINHISSSIKRLVKLKNLDLSFNKIKNIKNLETLTKLENLYFVQNKIKEIKNLETLTSLKNLELGGNKIEYISENLNTLVNLQQLWLGKNKIHKFENMSNLVNLRVLSIQSNRITKIEGLDKLTNLEELYLSHNGIEKIENLDHNTNLNVLDVTSNKLTKLENLSHLTKLTDFWCSYNHIATFEEISKELGKLPELDTVYFEGNPVQTQNMTAYRRKLKLNLGPSLTKIDATYIRS</sequence>
<feature type="compositionally biased region" description="Low complexity" evidence="6">
    <location>
        <begin position="10"/>
        <end position="22"/>
    </location>
</feature>
<keyword evidence="4" id="KW-0539">Nucleus</keyword>
<dbReference type="SMART" id="SM00369">
    <property type="entry name" value="LRR_TYP"/>
    <property type="match status" value="5"/>
</dbReference>
<dbReference type="SUPFAM" id="SSF52058">
    <property type="entry name" value="L domain-like"/>
    <property type="match status" value="1"/>
</dbReference>
<organism evidence="7 8">
    <name type="scientific">Scheffersomyces stipitis (strain ATCC 58785 / CBS 6054 / NBRC 10063 / NRRL Y-11545)</name>
    <name type="common">Yeast</name>
    <name type="synonym">Pichia stipitis</name>
    <dbReference type="NCBI Taxonomy" id="322104"/>
    <lineage>
        <taxon>Eukaryota</taxon>
        <taxon>Fungi</taxon>
        <taxon>Dikarya</taxon>
        <taxon>Ascomycota</taxon>
        <taxon>Saccharomycotina</taxon>
        <taxon>Pichiomycetes</taxon>
        <taxon>Debaryomycetaceae</taxon>
        <taxon>Scheffersomyces</taxon>
    </lineage>
</organism>
<dbReference type="GO" id="GO:0004016">
    <property type="term" value="F:adenylate cyclase activity"/>
    <property type="evidence" value="ECO:0007669"/>
    <property type="project" value="UniProtKB-EC"/>
</dbReference>
<dbReference type="KEGG" id="pic:PICST_67704"/>
<evidence type="ECO:0000256" key="1">
    <source>
        <dbReference type="ARBA" id="ARBA00004123"/>
    </source>
</evidence>
<dbReference type="FunCoup" id="A3LUI8">
    <property type="interactions" value="343"/>
</dbReference>
<evidence type="ECO:0000256" key="5">
    <source>
        <dbReference type="ARBA" id="ARBA00023460"/>
    </source>
</evidence>
<dbReference type="FunFam" id="3.80.10.10:FF:000055">
    <property type="entry name" value="Protein phosphatase 1 regulatory subunit 7"/>
    <property type="match status" value="1"/>
</dbReference>
<dbReference type="GO" id="GO:0007059">
    <property type="term" value="P:chromosome segregation"/>
    <property type="evidence" value="ECO:0007669"/>
    <property type="project" value="EnsemblFungi"/>
</dbReference>
<dbReference type="PANTHER" id="PTHR45973:SF23">
    <property type="entry name" value="PROTEIN PHOSPHATASE 1 REGULATORY SUBUNIT 7"/>
    <property type="match status" value="1"/>
</dbReference>
<dbReference type="EC" id="4.6.1.1" evidence="7"/>
<dbReference type="GO" id="GO:0000164">
    <property type="term" value="C:protein phosphatase type 1 complex"/>
    <property type="evidence" value="ECO:0007669"/>
    <property type="project" value="EnsemblFungi"/>
</dbReference>
<proteinExistence type="inferred from homology"/>
<keyword evidence="3" id="KW-0677">Repeat</keyword>
<evidence type="ECO:0000256" key="3">
    <source>
        <dbReference type="ARBA" id="ARBA00022737"/>
    </source>
</evidence>
<dbReference type="STRING" id="322104.A3LUI8"/>
<dbReference type="OMA" id="EVWASYN"/>
<reference evidence="7 8" key="1">
    <citation type="journal article" date="2007" name="Nat. Biotechnol.">
        <title>Genome sequence of the lignocellulose-bioconverting and xylose-fermenting yeast Pichia stipitis.</title>
        <authorList>
            <person name="Jeffries T.W."/>
            <person name="Grigoriev I.V."/>
            <person name="Grimwood J."/>
            <person name="Laplaza J.M."/>
            <person name="Aerts A."/>
            <person name="Salamov A."/>
            <person name="Schmutz J."/>
            <person name="Lindquist E."/>
            <person name="Dehal P."/>
            <person name="Shapiro H."/>
            <person name="Jin Y.S."/>
            <person name="Passoth V."/>
            <person name="Richardson P.M."/>
        </authorList>
    </citation>
    <scope>NUCLEOTIDE SEQUENCE [LARGE SCALE GENOMIC DNA]</scope>
    <source>
        <strain evidence="8">ATCC 58785 / CBS 6054 / NBRC 10063 / NRRL Y-11545</strain>
    </source>
</reference>
<dbReference type="GO" id="GO:0051457">
    <property type="term" value="P:maintenance of protein location in nucleus"/>
    <property type="evidence" value="ECO:0007669"/>
    <property type="project" value="EnsemblFungi"/>
</dbReference>
<dbReference type="Pfam" id="PF12799">
    <property type="entry name" value="LRR_4"/>
    <property type="match status" value="2"/>
</dbReference>
<keyword evidence="7" id="KW-0456">Lyase</keyword>
<dbReference type="AlphaFoldDB" id="A3LUI8"/>
<dbReference type="PROSITE" id="PS51450">
    <property type="entry name" value="LRR"/>
    <property type="match status" value="8"/>
</dbReference>
<comment type="subcellular location">
    <subcellularLocation>
        <location evidence="1">Nucleus</location>
    </subcellularLocation>
</comment>
<dbReference type="Proteomes" id="UP000002258">
    <property type="component" value="Chromosome 4"/>
</dbReference>
<gene>
    <name evidence="7" type="primary">SDS2</name>
    <name evidence="7" type="ORF">PICST_67704</name>
</gene>
<accession>A3LUI8</accession>
<dbReference type="RefSeq" id="XP_001384275.2">
    <property type="nucleotide sequence ID" value="XM_001384238.1"/>
</dbReference>
<evidence type="ECO:0000313" key="8">
    <source>
        <dbReference type="Proteomes" id="UP000002258"/>
    </source>
</evidence>
<protein>
    <submittedName>
        <fullName evidence="7">Regulatory subunit for the mitotic function of type I protein phosphatase</fullName>
        <ecNumber evidence="7">4.6.1.1</ecNumber>
    </submittedName>
</protein>
<dbReference type="GO" id="GO:0005634">
    <property type="term" value="C:nucleus"/>
    <property type="evidence" value="ECO:0007669"/>
    <property type="project" value="UniProtKB-SubCell"/>
</dbReference>
<keyword evidence="2" id="KW-0433">Leucine-rich repeat</keyword>
<dbReference type="HOGENOM" id="CLU_044236_0_0_1"/>
<name>A3LUI8_PICST</name>
<evidence type="ECO:0000313" key="7">
    <source>
        <dbReference type="EMBL" id="ABN66246.2"/>
    </source>
</evidence>
<dbReference type="EMBL" id="CP000498">
    <property type="protein sequence ID" value="ABN66246.2"/>
    <property type="molecule type" value="Genomic_DNA"/>
</dbReference>
<dbReference type="InParanoid" id="A3LUI8"/>
<evidence type="ECO:0000256" key="4">
    <source>
        <dbReference type="ARBA" id="ARBA00023242"/>
    </source>
</evidence>
<dbReference type="InterPro" id="IPR025875">
    <property type="entry name" value="Leu-rich_rpt_4"/>
</dbReference>
<dbReference type="InterPro" id="IPR050576">
    <property type="entry name" value="Cilia_flagella_integrity"/>
</dbReference>
<dbReference type="GeneID" id="4838543"/>